<dbReference type="InterPro" id="IPR013103">
    <property type="entry name" value="RVT_2"/>
</dbReference>
<evidence type="ECO:0000256" key="1">
    <source>
        <dbReference type="SAM" id="MobiDB-lite"/>
    </source>
</evidence>
<feature type="region of interest" description="Disordered" evidence="1">
    <location>
        <begin position="51"/>
        <end position="92"/>
    </location>
</feature>
<keyword evidence="4" id="KW-1185">Reference proteome</keyword>
<feature type="domain" description="Reverse transcriptase Ty1/copia-type" evidence="2">
    <location>
        <begin position="101"/>
        <end position="158"/>
    </location>
</feature>
<reference evidence="3 4" key="1">
    <citation type="submission" date="2023-02" db="EMBL/GenBank/DDBJ databases">
        <title>LHISI_Scaffold_Assembly.</title>
        <authorList>
            <person name="Stuart O.P."/>
            <person name="Cleave R."/>
            <person name="Magrath M.J.L."/>
            <person name="Mikheyev A.S."/>
        </authorList>
    </citation>
    <scope>NUCLEOTIDE SEQUENCE [LARGE SCALE GENOMIC DNA]</scope>
    <source>
        <strain evidence="3">Daus_M_001</strain>
        <tissue evidence="3">Leg muscle</tissue>
    </source>
</reference>
<organism evidence="3 4">
    <name type="scientific">Dryococelus australis</name>
    <dbReference type="NCBI Taxonomy" id="614101"/>
    <lineage>
        <taxon>Eukaryota</taxon>
        <taxon>Metazoa</taxon>
        <taxon>Ecdysozoa</taxon>
        <taxon>Arthropoda</taxon>
        <taxon>Hexapoda</taxon>
        <taxon>Insecta</taxon>
        <taxon>Pterygota</taxon>
        <taxon>Neoptera</taxon>
        <taxon>Polyneoptera</taxon>
        <taxon>Phasmatodea</taxon>
        <taxon>Verophasmatodea</taxon>
        <taxon>Anareolatae</taxon>
        <taxon>Phasmatidae</taxon>
        <taxon>Eurycanthinae</taxon>
        <taxon>Dryococelus</taxon>
    </lineage>
</organism>
<feature type="compositionally biased region" description="Basic residues" evidence="1">
    <location>
        <begin position="82"/>
        <end position="92"/>
    </location>
</feature>
<gene>
    <name evidence="3" type="ORF">PR048_021467</name>
</gene>
<dbReference type="Pfam" id="PF07727">
    <property type="entry name" value="RVT_2"/>
    <property type="match status" value="1"/>
</dbReference>
<protein>
    <recommendedName>
        <fullName evidence="2">Reverse transcriptase Ty1/copia-type domain-containing protein</fullName>
    </recommendedName>
</protein>
<sequence>MVGYSGGGYRLWDPLKDKNVSLRDFTFNESKVGIGNDMARYQGINIEEENEHLKGKDSIESSEESDKEFIHFEDPAKENNKRNKPNRTLKKPSHLQEYELKWEIQQLNIPTAFLNGYVDDDIYIKTPDGVQNEQGKVLKLKRSLYGLRSAHRKWNERFQRSRAFE</sequence>
<evidence type="ECO:0000313" key="3">
    <source>
        <dbReference type="EMBL" id="KAJ8877015.1"/>
    </source>
</evidence>
<proteinExistence type="predicted"/>
<dbReference type="EMBL" id="JARBHB010000008">
    <property type="protein sequence ID" value="KAJ8877015.1"/>
    <property type="molecule type" value="Genomic_DNA"/>
</dbReference>
<feature type="compositionally biased region" description="Basic and acidic residues" evidence="1">
    <location>
        <begin position="67"/>
        <end position="81"/>
    </location>
</feature>
<dbReference type="Proteomes" id="UP001159363">
    <property type="component" value="Chromosome 7"/>
</dbReference>
<accession>A0ABQ9GYC3</accession>
<name>A0ABQ9GYC3_9NEOP</name>
<evidence type="ECO:0000313" key="4">
    <source>
        <dbReference type="Proteomes" id="UP001159363"/>
    </source>
</evidence>
<evidence type="ECO:0000259" key="2">
    <source>
        <dbReference type="Pfam" id="PF07727"/>
    </source>
</evidence>
<comment type="caution">
    <text evidence="3">The sequence shown here is derived from an EMBL/GenBank/DDBJ whole genome shotgun (WGS) entry which is preliminary data.</text>
</comment>